<protein>
    <recommendedName>
        <fullName evidence="3">Restriction endonuclease</fullName>
    </recommendedName>
</protein>
<dbReference type="Proteomes" id="UP000214588">
    <property type="component" value="Unassembled WGS sequence"/>
</dbReference>
<name>A0A226BY32_9FIRM</name>
<reference evidence="1 2" key="1">
    <citation type="submission" date="2017-06" db="EMBL/GenBank/DDBJ databases">
        <title>Draft Genome Sequence of Natranaerobius trueperi halophilic, alkalithermophilic bacteria from soda lakes.</title>
        <authorList>
            <person name="Zhao B."/>
        </authorList>
    </citation>
    <scope>NUCLEOTIDE SEQUENCE [LARGE SCALE GENOMIC DNA]</scope>
    <source>
        <strain evidence="1 2">DSM 18760</strain>
    </source>
</reference>
<gene>
    <name evidence="1" type="ORF">CDO51_09705</name>
</gene>
<evidence type="ECO:0008006" key="3">
    <source>
        <dbReference type="Google" id="ProtNLM"/>
    </source>
</evidence>
<keyword evidence="2" id="KW-1185">Reference proteome</keyword>
<evidence type="ECO:0000313" key="2">
    <source>
        <dbReference type="Proteomes" id="UP000214588"/>
    </source>
</evidence>
<evidence type="ECO:0000313" key="1">
    <source>
        <dbReference type="EMBL" id="OWZ83244.1"/>
    </source>
</evidence>
<organism evidence="1 2">
    <name type="scientific">Natranaerobius trueperi</name>
    <dbReference type="NCBI Taxonomy" id="759412"/>
    <lineage>
        <taxon>Bacteria</taxon>
        <taxon>Bacillati</taxon>
        <taxon>Bacillota</taxon>
        <taxon>Clostridia</taxon>
        <taxon>Natranaerobiales</taxon>
        <taxon>Natranaerobiaceae</taxon>
        <taxon>Natranaerobius</taxon>
    </lineage>
</organism>
<proteinExistence type="predicted"/>
<dbReference type="EMBL" id="NIQC01000023">
    <property type="protein sequence ID" value="OWZ83244.1"/>
    <property type="molecule type" value="Genomic_DNA"/>
</dbReference>
<comment type="caution">
    <text evidence="1">The sequence shown here is derived from an EMBL/GenBank/DDBJ whole genome shotgun (WGS) entry which is preliminary data.</text>
</comment>
<sequence length="254" mass="29876">MKLEFDETKKGEPHYLRDLLKLIKKDKACLDVIFSILKGYTEKIDDSEREDEFTEVFNSLIQNKDLTYLDKHDVERIKEELLSLYKSDRDIGELRGKLFEHLVVYLGPMSFSASNNTEVYNEVKIYYDGQVVGDSDHTFDIIFYLPNETLKKAQADNIECKLNLRNFVMSDPKKTVDELSKEAGKKGKNARKIKYMKSVHEFFRDKGLFIPNIYFISINRNREIKAIKKYLDECDYSFINCVYTNELLNLPKIK</sequence>
<dbReference type="AlphaFoldDB" id="A0A226BY32"/>
<accession>A0A226BY32</accession>